<comment type="caution">
    <text evidence="1">The sequence shown here is derived from an EMBL/GenBank/DDBJ whole genome shotgun (WGS) entry which is preliminary data.</text>
</comment>
<dbReference type="EMBL" id="AVOT02022456">
    <property type="protein sequence ID" value="MBW0511916.1"/>
    <property type="molecule type" value="Genomic_DNA"/>
</dbReference>
<sequence length="94" mass="10402">MGVQPLNASHANPYACAGSQQFKQLLTPGQAADNSQANAYPLTGCRHFTHTSLHLCRFPTIQTIPYAWAASRQFQKFPTSLRLIVCDHRKGDDS</sequence>
<organism evidence="1 2">
    <name type="scientific">Austropuccinia psidii MF-1</name>
    <dbReference type="NCBI Taxonomy" id="1389203"/>
    <lineage>
        <taxon>Eukaryota</taxon>
        <taxon>Fungi</taxon>
        <taxon>Dikarya</taxon>
        <taxon>Basidiomycota</taxon>
        <taxon>Pucciniomycotina</taxon>
        <taxon>Pucciniomycetes</taxon>
        <taxon>Pucciniales</taxon>
        <taxon>Sphaerophragmiaceae</taxon>
        <taxon>Austropuccinia</taxon>
    </lineage>
</organism>
<protein>
    <submittedName>
        <fullName evidence="1">Uncharacterized protein</fullName>
    </submittedName>
</protein>
<dbReference type="AlphaFoldDB" id="A0A9Q3HNI0"/>
<dbReference type="Proteomes" id="UP000765509">
    <property type="component" value="Unassembled WGS sequence"/>
</dbReference>
<gene>
    <name evidence="1" type="ORF">O181_051631</name>
</gene>
<accession>A0A9Q3HNI0</accession>
<reference evidence="1" key="1">
    <citation type="submission" date="2021-03" db="EMBL/GenBank/DDBJ databases">
        <title>Draft genome sequence of rust myrtle Austropuccinia psidii MF-1, a brazilian biotype.</title>
        <authorList>
            <person name="Quecine M.C."/>
            <person name="Pachon D.M.R."/>
            <person name="Bonatelli M.L."/>
            <person name="Correr F.H."/>
            <person name="Franceschini L.M."/>
            <person name="Leite T.F."/>
            <person name="Margarido G.R.A."/>
            <person name="Almeida C.A."/>
            <person name="Ferrarezi J.A."/>
            <person name="Labate C.A."/>
        </authorList>
    </citation>
    <scope>NUCLEOTIDE SEQUENCE</scope>
    <source>
        <strain evidence="1">MF-1</strain>
    </source>
</reference>
<name>A0A9Q3HNI0_9BASI</name>
<keyword evidence="2" id="KW-1185">Reference proteome</keyword>
<proteinExistence type="predicted"/>
<evidence type="ECO:0000313" key="1">
    <source>
        <dbReference type="EMBL" id="MBW0511916.1"/>
    </source>
</evidence>
<evidence type="ECO:0000313" key="2">
    <source>
        <dbReference type="Proteomes" id="UP000765509"/>
    </source>
</evidence>